<dbReference type="PaxDb" id="8022-A0A060YI76"/>
<reference evidence="2" key="1">
    <citation type="journal article" date="2014" name="Nat. Commun.">
        <title>The rainbow trout genome provides novel insights into evolution after whole-genome duplication in vertebrates.</title>
        <authorList>
            <person name="Berthelot C."/>
            <person name="Brunet F."/>
            <person name="Chalopin D."/>
            <person name="Juanchich A."/>
            <person name="Bernard M."/>
            <person name="Noel B."/>
            <person name="Bento P."/>
            <person name="Da Silva C."/>
            <person name="Labadie K."/>
            <person name="Alberti A."/>
            <person name="Aury J.M."/>
            <person name="Louis A."/>
            <person name="Dehais P."/>
            <person name="Bardou P."/>
            <person name="Montfort J."/>
            <person name="Klopp C."/>
            <person name="Cabau C."/>
            <person name="Gaspin C."/>
            <person name="Thorgaard G.H."/>
            <person name="Boussaha M."/>
            <person name="Quillet E."/>
            <person name="Guyomard R."/>
            <person name="Galiana D."/>
            <person name="Bobe J."/>
            <person name="Volff J.N."/>
            <person name="Genet C."/>
            <person name="Wincker P."/>
            <person name="Jaillon O."/>
            <person name="Roest Crollius H."/>
            <person name="Guiguen Y."/>
        </authorList>
    </citation>
    <scope>NUCLEOTIDE SEQUENCE [LARGE SCALE GENOMIC DNA]</scope>
</reference>
<dbReference type="Proteomes" id="UP000193380">
    <property type="component" value="Unassembled WGS sequence"/>
</dbReference>
<dbReference type="GO" id="GO:0071944">
    <property type="term" value="C:cell periphery"/>
    <property type="evidence" value="ECO:0007669"/>
    <property type="project" value="TreeGrafter"/>
</dbReference>
<evidence type="ECO:0000313" key="2">
    <source>
        <dbReference type="EMBL" id="CDQ91426.1"/>
    </source>
</evidence>
<evidence type="ECO:0000256" key="1">
    <source>
        <dbReference type="SAM" id="MobiDB-lite"/>
    </source>
</evidence>
<dbReference type="EMBL" id="FR911782">
    <property type="protein sequence ID" value="CDQ91426.1"/>
    <property type="molecule type" value="Genomic_DNA"/>
</dbReference>
<feature type="compositionally biased region" description="Basic residues" evidence="1">
    <location>
        <begin position="1"/>
        <end position="10"/>
    </location>
</feature>
<feature type="compositionally biased region" description="Low complexity" evidence="1">
    <location>
        <begin position="11"/>
        <end position="20"/>
    </location>
</feature>
<protein>
    <recommendedName>
        <fullName evidence="4">PID domain-containing protein</fullName>
    </recommendedName>
</protein>
<dbReference type="PANTHER" id="PTHR32055">
    <property type="entry name" value="INTEGRIN BETA-1-BINDING PROTEIN 1"/>
    <property type="match status" value="1"/>
</dbReference>
<dbReference type="STRING" id="8022.A0A060YI76"/>
<proteinExistence type="predicted"/>
<dbReference type="AlphaFoldDB" id="A0A060YI76"/>
<organism evidence="2 3">
    <name type="scientific">Oncorhynchus mykiss</name>
    <name type="common">Rainbow trout</name>
    <name type="synonym">Salmo gairdneri</name>
    <dbReference type="NCBI Taxonomy" id="8022"/>
    <lineage>
        <taxon>Eukaryota</taxon>
        <taxon>Metazoa</taxon>
        <taxon>Chordata</taxon>
        <taxon>Craniata</taxon>
        <taxon>Vertebrata</taxon>
        <taxon>Euteleostomi</taxon>
        <taxon>Actinopterygii</taxon>
        <taxon>Neopterygii</taxon>
        <taxon>Teleostei</taxon>
        <taxon>Protacanthopterygii</taxon>
        <taxon>Salmoniformes</taxon>
        <taxon>Salmonidae</taxon>
        <taxon>Salmoninae</taxon>
        <taxon>Oncorhynchus</taxon>
    </lineage>
</organism>
<dbReference type="GO" id="GO:1900025">
    <property type="term" value="P:negative regulation of substrate adhesion-dependent cell spreading"/>
    <property type="evidence" value="ECO:0007669"/>
    <property type="project" value="TreeGrafter"/>
</dbReference>
<dbReference type="GO" id="GO:0005178">
    <property type="term" value="F:integrin binding"/>
    <property type="evidence" value="ECO:0007669"/>
    <property type="project" value="TreeGrafter"/>
</dbReference>
<reference evidence="2" key="2">
    <citation type="submission" date="2014-03" db="EMBL/GenBank/DDBJ databases">
        <authorList>
            <person name="Genoscope - CEA"/>
        </authorList>
    </citation>
    <scope>NUCLEOTIDE SEQUENCE</scope>
</reference>
<dbReference type="GO" id="GO:0051895">
    <property type="term" value="P:negative regulation of focal adhesion assembly"/>
    <property type="evidence" value="ECO:0007669"/>
    <property type="project" value="TreeGrafter"/>
</dbReference>
<dbReference type="GO" id="GO:0005856">
    <property type="term" value="C:cytoskeleton"/>
    <property type="evidence" value="ECO:0007669"/>
    <property type="project" value="TreeGrafter"/>
</dbReference>
<dbReference type="GO" id="GO:0001726">
    <property type="term" value="C:ruffle"/>
    <property type="evidence" value="ECO:0007669"/>
    <property type="project" value="TreeGrafter"/>
</dbReference>
<feature type="region of interest" description="Disordered" evidence="1">
    <location>
        <begin position="1"/>
        <end position="20"/>
    </location>
</feature>
<dbReference type="PANTHER" id="PTHR32055:SF1">
    <property type="entry name" value="INTEGRIN BETA-1-BINDING PROTEIN 1"/>
    <property type="match status" value="1"/>
</dbReference>
<evidence type="ECO:0008006" key="4">
    <source>
        <dbReference type="Google" id="ProtNLM"/>
    </source>
</evidence>
<sequence>MFRKVKKHRSSSQSSKISTKIKGVLQSHPLYLSVRMLCYDDGLGSGKNLLALKTTDAKQQECSIWVYQWSSAVSVCEQGHLQVLSDCVLTSEKS</sequence>
<evidence type="ECO:0000313" key="3">
    <source>
        <dbReference type="Proteomes" id="UP000193380"/>
    </source>
</evidence>
<dbReference type="GO" id="GO:0030027">
    <property type="term" value="C:lamellipodium"/>
    <property type="evidence" value="ECO:0007669"/>
    <property type="project" value="TreeGrafter"/>
</dbReference>
<gene>
    <name evidence="2" type="ORF">GSONMT00015760001</name>
</gene>
<dbReference type="Pfam" id="PF10480">
    <property type="entry name" value="ICAP-1_inte_bdg"/>
    <property type="match status" value="1"/>
</dbReference>
<dbReference type="InterPro" id="IPR019517">
    <property type="entry name" value="Integrin-bd_ICAP-1"/>
</dbReference>
<dbReference type="Gene3D" id="6.20.360.10">
    <property type="match status" value="1"/>
</dbReference>
<name>A0A060YI76_ONCMY</name>
<accession>A0A060YI76</accession>